<organism evidence="1">
    <name type="scientific">marine metagenome</name>
    <dbReference type="NCBI Taxonomy" id="408172"/>
    <lineage>
        <taxon>unclassified sequences</taxon>
        <taxon>metagenomes</taxon>
        <taxon>ecological metagenomes</taxon>
    </lineage>
</organism>
<gene>
    <name evidence="1" type="ORF">METZ01_LOCUS35027</name>
</gene>
<dbReference type="EMBL" id="UINC01001494">
    <property type="protein sequence ID" value="SUZ82173.1"/>
    <property type="molecule type" value="Genomic_DNA"/>
</dbReference>
<sequence length="251" mass="27444">MKGMDDSGFIRLKLDRRAFLKHASSASLAGLALPLASCIGDETSKLEFDGTIAGSAMVRTINRPILIPWSDNTVRILNTTSALPLAYVSLGLRRVYVENMVRDQVIGLLNAHVSVSTGLWRIPLPGDRPEQPLVPGDTSREFEVAAIWDWDPKADPTEGDFRIMAGAGIRTNIHFSCQPISGKEEWYSAGPWSIDQCDPSLDGACREDFQQVGEGIRYTDRNCSSPGETVGFLTWVCGGPPIDLVTVPRPE</sequence>
<reference evidence="1" key="1">
    <citation type="submission" date="2018-05" db="EMBL/GenBank/DDBJ databases">
        <authorList>
            <person name="Lanie J.A."/>
            <person name="Ng W.-L."/>
            <person name="Kazmierczak K.M."/>
            <person name="Andrzejewski T.M."/>
            <person name="Davidsen T.M."/>
            <person name="Wayne K.J."/>
            <person name="Tettelin H."/>
            <person name="Glass J.I."/>
            <person name="Rusch D."/>
            <person name="Podicherti R."/>
            <person name="Tsui H.-C.T."/>
            <person name="Winkler M.E."/>
        </authorList>
    </citation>
    <scope>NUCLEOTIDE SEQUENCE</scope>
</reference>
<protein>
    <submittedName>
        <fullName evidence="1">Uncharacterized protein</fullName>
    </submittedName>
</protein>
<accession>A0A381QXB2</accession>
<dbReference type="AlphaFoldDB" id="A0A381QXB2"/>
<proteinExistence type="predicted"/>
<evidence type="ECO:0000313" key="1">
    <source>
        <dbReference type="EMBL" id="SUZ82173.1"/>
    </source>
</evidence>
<name>A0A381QXB2_9ZZZZ</name>